<comment type="caution">
    <text evidence="2">The sequence shown here is derived from an EMBL/GenBank/DDBJ whole genome shotgun (WGS) entry which is preliminary data.</text>
</comment>
<dbReference type="InterPro" id="IPR001810">
    <property type="entry name" value="F-box_dom"/>
</dbReference>
<dbReference type="PROSITE" id="PS50181">
    <property type="entry name" value="FBOX"/>
    <property type="match status" value="1"/>
</dbReference>
<dbReference type="AlphaFoldDB" id="A0AAV9WG11"/>
<organism evidence="2 3">
    <name type="scientific">Arthrobotrys musiformis</name>
    <dbReference type="NCBI Taxonomy" id="47236"/>
    <lineage>
        <taxon>Eukaryota</taxon>
        <taxon>Fungi</taxon>
        <taxon>Dikarya</taxon>
        <taxon>Ascomycota</taxon>
        <taxon>Pezizomycotina</taxon>
        <taxon>Orbiliomycetes</taxon>
        <taxon>Orbiliales</taxon>
        <taxon>Orbiliaceae</taxon>
        <taxon>Arthrobotrys</taxon>
    </lineage>
</organism>
<accession>A0AAV9WG11</accession>
<protein>
    <recommendedName>
        <fullName evidence="1">F-box domain-containing protein</fullName>
    </recommendedName>
</protein>
<dbReference type="SUPFAM" id="SSF81383">
    <property type="entry name" value="F-box domain"/>
    <property type="match status" value="1"/>
</dbReference>
<evidence type="ECO:0000259" key="1">
    <source>
        <dbReference type="PROSITE" id="PS50181"/>
    </source>
</evidence>
<keyword evidence="3" id="KW-1185">Reference proteome</keyword>
<proteinExistence type="predicted"/>
<reference evidence="2 3" key="1">
    <citation type="submission" date="2023-08" db="EMBL/GenBank/DDBJ databases">
        <authorList>
            <person name="Palmer J.M."/>
        </authorList>
    </citation>
    <scope>NUCLEOTIDE SEQUENCE [LARGE SCALE GENOMIC DNA]</scope>
    <source>
        <strain evidence="2 3">TWF481</strain>
    </source>
</reference>
<dbReference type="Pfam" id="PF12937">
    <property type="entry name" value="F-box-like"/>
    <property type="match status" value="1"/>
</dbReference>
<dbReference type="Proteomes" id="UP001370758">
    <property type="component" value="Unassembled WGS sequence"/>
</dbReference>
<gene>
    <name evidence="2" type="ORF">TWF481_005883</name>
</gene>
<evidence type="ECO:0000313" key="2">
    <source>
        <dbReference type="EMBL" id="KAK6507451.1"/>
    </source>
</evidence>
<sequence>MTTLSLLPVELIYHITSYLDECEVVYLLRTSKHFYSVLRRRVWSTFTIREHWADVCNYLAKLADLTREVGADVLGYQHIHKIEVLTPFPSFTKGQSMLSGFHEILLGLIEQGKIDLRHVYIRGNGRFAWPRCLLDDSERRVRKGDSQELFFLQRVKDYSWSKTIQELSMNVATSNLLTLVESDALNLSVLTKLTVEIDLGGVGCWNDSLGERCTSEAEEYLTKLPGIFAQTVELRELSFCTNILSWSTYDASWVRNERFPEWLRDLQIAFDNLKKLKVLKIGNDQYENRTCYQVFFHPSFFVRPPENCKVVEYCSTVSVAWWRLFASHPFTGVKSLKLNLRPLDPEATWWDGHESVTEIRRYLLKDDEESINGRVTGWDFRLNTVAVTGLKDFTVDMEHPQKRTKKHLDVNEKRGYPRDLIDCISQRNNCSVRIIGGESS</sequence>
<feature type="domain" description="F-box" evidence="1">
    <location>
        <begin position="1"/>
        <end position="46"/>
    </location>
</feature>
<dbReference type="InterPro" id="IPR036047">
    <property type="entry name" value="F-box-like_dom_sf"/>
</dbReference>
<dbReference type="CDD" id="cd09917">
    <property type="entry name" value="F-box_SF"/>
    <property type="match status" value="1"/>
</dbReference>
<evidence type="ECO:0000313" key="3">
    <source>
        <dbReference type="Proteomes" id="UP001370758"/>
    </source>
</evidence>
<name>A0AAV9WG11_9PEZI</name>
<dbReference type="EMBL" id="JAVHJL010000003">
    <property type="protein sequence ID" value="KAK6507451.1"/>
    <property type="molecule type" value="Genomic_DNA"/>
</dbReference>